<dbReference type="CDD" id="cd00161">
    <property type="entry name" value="beta-trefoil_Ricin-like"/>
    <property type="match status" value="1"/>
</dbReference>
<evidence type="ECO:0000313" key="3">
    <source>
        <dbReference type="EMBL" id="GIG12596.1"/>
    </source>
</evidence>
<dbReference type="SUPFAM" id="SSF51445">
    <property type="entry name" value="(Trans)glycosidases"/>
    <property type="match status" value="1"/>
</dbReference>
<feature type="chain" id="PRO_5035175572" description="Ricin B lectin domain-containing protein" evidence="1">
    <location>
        <begin position="28"/>
        <end position="536"/>
    </location>
</feature>
<dbReference type="PROSITE" id="PS50231">
    <property type="entry name" value="RICIN_B_LECTIN"/>
    <property type="match status" value="1"/>
</dbReference>
<sequence length="536" mass="58372">MRRLATGLACALLATVALTGVAAPATAATFAPANGRLLFIGQSTQASWNDYTSFAQPPAGGSVYYEVKSGTWVNNGHRDHATWLAHQGKMIQIGVSWKDNPPGFNGGDENAKAARSRAVTQEIANGQHAAQFTNLINFMNAYPQAKFFLRLDYEVSSFYHCTDASCSSYRNAFARLRSLIDAGTVPDNVTYVYHPVRGEYEKLYPGDAVTDWVGVSVFAHELCMPIYDNGYLYNGTPPQNYDTAALQCRNAYIGKDANGNDTAVWRNWDHDGNVLKMMKFAKDHGKPMIVSESGMMNFTDNGGDTVGLEAARGETWVRRLFSLMNYVGPLPNTSGTYDLSNVIKAATYIDLDFRYGWDGIDDGSFDFPVNSTWFVDGRLSRYTGAKSAFCAGLTDRAFTTTCTGGGTTERTFVNVGSHRCLDISGGRTTDGAKVQLWDCLNNPAQKWRVEPNGSLLNPNSGKCLDVSGGSTANGALVQLWTCLGNGAQRWTVNPDGTLVNQQSGKCLDADGWGTANGTQMIIWTCGNPVQSNQNWR</sequence>
<proteinExistence type="predicted"/>
<keyword evidence="4" id="KW-1185">Reference proteome</keyword>
<dbReference type="Pfam" id="PF00652">
    <property type="entry name" value="Ricin_B_lectin"/>
    <property type="match status" value="1"/>
</dbReference>
<evidence type="ECO:0000256" key="1">
    <source>
        <dbReference type="SAM" id="SignalP"/>
    </source>
</evidence>
<organism evidence="3 4">
    <name type="scientific">Catellatospora methionotrophica</name>
    <dbReference type="NCBI Taxonomy" id="121620"/>
    <lineage>
        <taxon>Bacteria</taxon>
        <taxon>Bacillati</taxon>
        <taxon>Actinomycetota</taxon>
        <taxon>Actinomycetes</taxon>
        <taxon>Micromonosporales</taxon>
        <taxon>Micromonosporaceae</taxon>
        <taxon>Catellatospora</taxon>
    </lineage>
</organism>
<accession>A0A8J3PEX2</accession>
<reference evidence="3" key="1">
    <citation type="submission" date="2021-01" db="EMBL/GenBank/DDBJ databases">
        <title>Whole genome shotgun sequence of Catellatospora methionotrophica NBRC 14553.</title>
        <authorList>
            <person name="Komaki H."/>
            <person name="Tamura T."/>
        </authorList>
    </citation>
    <scope>NUCLEOTIDE SEQUENCE</scope>
    <source>
        <strain evidence="3">NBRC 14553</strain>
    </source>
</reference>
<dbReference type="InterPro" id="IPR035992">
    <property type="entry name" value="Ricin_B-like_lectins"/>
</dbReference>
<comment type="caution">
    <text evidence="3">The sequence shown here is derived from an EMBL/GenBank/DDBJ whole genome shotgun (WGS) entry which is preliminary data.</text>
</comment>
<feature type="domain" description="Ricin B lectin" evidence="2">
    <location>
        <begin position="409"/>
        <end position="536"/>
    </location>
</feature>
<dbReference type="SUPFAM" id="SSF50370">
    <property type="entry name" value="Ricin B-like lectins"/>
    <property type="match status" value="1"/>
</dbReference>
<dbReference type="Gene3D" id="2.80.10.50">
    <property type="match status" value="2"/>
</dbReference>
<dbReference type="InterPro" id="IPR000772">
    <property type="entry name" value="Ricin_B_lectin"/>
</dbReference>
<feature type="signal peptide" evidence="1">
    <location>
        <begin position="1"/>
        <end position="27"/>
    </location>
</feature>
<evidence type="ECO:0000259" key="2">
    <source>
        <dbReference type="SMART" id="SM00458"/>
    </source>
</evidence>
<gene>
    <name evidence="3" type="ORF">Cme02nite_09280</name>
</gene>
<dbReference type="InterPro" id="IPR017853">
    <property type="entry name" value="GH"/>
</dbReference>
<keyword evidence="1" id="KW-0732">Signal</keyword>
<name>A0A8J3PEX2_9ACTN</name>
<dbReference type="Gene3D" id="3.20.20.80">
    <property type="entry name" value="Glycosidases"/>
    <property type="match status" value="1"/>
</dbReference>
<evidence type="ECO:0000313" key="4">
    <source>
        <dbReference type="Proteomes" id="UP000660339"/>
    </source>
</evidence>
<dbReference type="SMART" id="SM00458">
    <property type="entry name" value="RICIN"/>
    <property type="match status" value="1"/>
</dbReference>
<protein>
    <recommendedName>
        <fullName evidence="2">Ricin B lectin domain-containing protein</fullName>
    </recommendedName>
</protein>
<dbReference type="RefSeq" id="WP_239085750.1">
    <property type="nucleotide sequence ID" value="NZ_BAAATT010000029.1"/>
</dbReference>
<dbReference type="Proteomes" id="UP000660339">
    <property type="component" value="Unassembled WGS sequence"/>
</dbReference>
<dbReference type="AlphaFoldDB" id="A0A8J3PEX2"/>
<dbReference type="EMBL" id="BONJ01000002">
    <property type="protein sequence ID" value="GIG12596.1"/>
    <property type="molecule type" value="Genomic_DNA"/>
</dbReference>